<name>A0ABQ5SIW3_9CHLO</name>
<protein>
    <submittedName>
        <fullName evidence="2">Uncharacterized protein</fullName>
    </submittedName>
</protein>
<feature type="region of interest" description="Disordered" evidence="1">
    <location>
        <begin position="1"/>
        <end position="96"/>
    </location>
</feature>
<feature type="compositionally biased region" description="Low complexity" evidence="1">
    <location>
        <begin position="38"/>
        <end position="66"/>
    </location>
</feature>
<feature type="region of interest" description="Disordered" evidence="1">
    <location>
        <begin position="312"/>
        <end position="356"/>
    </location>
</feature>
<dbReference type="EMBL" id="BSDZ01000086">
    <property type="protein sequence ID" value="GLI69581.1"/>
    <property type="molecule type" value="Genomic_DNA"/>
</dbReference>
<evidence type="ECO:0000313" key="2">
    <source>
        <dbReference type="EMBL" id="GLI69581.1"/>
    </source>
</evidence>
<proteinExistence type="predicted"/>
<comment type="caution">
    <text evidence="2">The sequence shown here is derived from an EMBL/GenBank/DDBJ whole genome shotgun (WGS) entry which is preliminary data.</text>
</comment>
<evidence type="ECO:0000313" key="3">
    <source>
        <dbReference type="Proteomes" id="UP001165090"/>
    </source>
</evidence>
<feature type="compositionally biased region" description="Basic and acidic residues" evidence="1">
    <location>
        <begin position="344"/>
        <end position="356"/>
    </location>
</feature>
<gene>
    <name evidence="2" type="ORF">VaNZ11_014239</name>
</gene>
<organism evidence="2 3">
    <name type="scientific">Volvox africanus</name>
    <dbReference type="NCBI Taxonomy" id="51714"/>
    <lineage>
        <taxon>Eukaryota</taxon>
        <taxon>Viridiplantae</taxon>
        <taxon>Chlorophyta</taxon>
        <taxon>core chlorophytes</taxon>
        <taxon>Chlorophyceae</taxon>
        <taxon>CS clade</taxon>
        <taxon>Chlamydomonadales</taxon>
        <taxon>Volvocaceae</taxon>
        <taxon>Volvox</taxon>
    </lineage>
</organism>
<dbReference type="Proteomes" id="UP001165090">
    <property type="component" value="Unassembled WGS sequence"/>
</dbReference>
<sequence>MSGLFNPFAEQEDQDRGASLYSDPLAAYASAPRPPPGSSAAGPSQGPPSGSGRGSTSPGGRFSGRGASAPHSQTPLHQTPVYGRGGGGRRWAQQYDPSAHRYGYSGWEQQVPGPLQRPVPPAYGGGYAGPGSRGGYGASPAVPRGGWRGSCSGGMRPNKWVRTEPLDAAGSPAPVPQQAAVATTPRPGLGQPQAVVGGPGGRGGLGRSGFRGGRGGRGGDGGWEKGGEVTPAGIAAYYKPTFSADPWAKLIPRPLQPSGINAVNIGGRSAPGQHSIDTRKLGGTSLAEIMAIDLPGDEAELHVAAVAAEGADPSIAISSEEPPEGGEAEQGMEPSPEEGAEGGRLGEDGAQDRPWH</sequence>
<feature type="region of interest" description="Disordered" evidence="1">
    <location>
        <begin position="182"/>
        <end position="225"/>
    </location>
</feature>
<accession>A0ABQ5SIW3</accession>
<reference evidence="2 3" key="1">
    <citation type="journal article" date="2023" name="IScience">
        <title>Expanded male sex-determining region conserved during the evolution of homothallism in the green alga Volvox.</title>
        <authorList>
            <person name="Yamamoto K."/>
            <person name="Matsuzaki R."/>
            <person name="Mahakham W."/>
            <person name="Heman W."/>
            <person name="Sekimoto H."/>
            <person name="Kawachi M."/>
            <person name="Minakuchi Y."/>
            <person name="Toyoda A."/>
            <person name="Nozaki H."/>
        </authorList>
    </citation>
    <scope>NUCLEOTIDE SEQUENCE [LARGE SCALE GENOMIC DNA]</scope>
    <source>
        <strain evidence="2 3">NIES-4468</strain>
    </source>
</reference>
<keyword evidence="3" id="KW-1185">Reference proteome</keyword>
<feature type="compositionally biased region" description="Gly residues" evidence="1">
    <location>
        <begin position="197"/>
        <end position="221"/>
    </location>
</feature>
<evidence type="ECO:0000256" key="1">
    <source>
        <dbReference type="SAM" id="MobiDB-lite"/>
    </source>
</evidence>